<dbReference type="InterPro" id="IPR028979">
    <property type="entry name" value="Ser_kin/Pase_Hpr-like_N_sf"/>
</dbReference>
<keyword evidence="6 12" id="KW-0418">Kinase</keyword>
<keyword evidence="5" id="KW-0547">Nucleotide-binding</keyword>
<dbReference type="InterPro" id="IPR011104">
    <property type="entry name" value="Hpr_kin/Pase_C"/>
</dbReference>
<organism evidence="12 13">
    <name type="scientific">Mesomycoplasma neurolyticum</name>
    <dbReference type="NCBI Taxonomy" id="2120"/>
    <lineage>
        <taxon>Bacteria</taxon>
        <taxon>Bacillati</taxon>
        <taxon>Mycoplasmatota</taxon>
        <taxon>Mycoplasmoidales</taxon>
        <taxon>Metamycoplasmataceae</taxon>
        <taxon>Mesomycoplasma</taxon>
    </lineage>
</organism>
<dbReference type="Pfam" id="PF07475">
    <property type="entry name" value="Hpr_kinase_C"/>
    <property type="match status" value="1"/>
</dbReference>
<reference evidence="12 13" key="1">
    <citation type="submission" date="2019-01" db="EMBL/GenBank/DDBJ databases">
        <authorList>
            <consortium name="Pathogen Informatics"/>
        </authorList>
    </citation>
    <scope>NUCLEOTIDE SEQUENCE [LARGE SCALE GENOMIC DNA]</scope>
    <source>
        <strain evidence="12 13">NCTC10166</strain>
    </source>
</reference>
<evidence type="ECO:0000256" key="4">
    <source>
        <dbReference type="ARBA" id="ARBA00022679"/>
    </source>
</evidence>
<dbReference type="GO" id="GO:0005524">
    <property type="term" value="F:ATP binding"/>
    <property type="evidence" value="ECO:0007669"/>
    <property type="project" value="UniProtKB-KW"/>
</dbReference>
<dbReference type="OrthoDB" id="9778803at2"/>
<evidence type="ECO:0000313" key="13">
    <source>
        <dbReference type="Proteomes" id="UP000289440"/>
    </source>
</evidence>
<dbReference type="PANTHER" id="PTHR30305:SF1">
    <property type="entry name" value="HPR KINASE_PHOSPHORYLASE"/>
    <property type="match status" value="1"/>
</dbReference>
<comment type="catalytic activity">
    <reaction evidence="1">
        <text>[HPr protein]-L-serine + ATP = [HPr protein]-O-phospho-L-serine + ADP + H(+)</text>
        <dbReference type="Rhea" id="RHEA:46600"/>
        <dbReference type="Rhea" id="RHEA-COMP:11602"/>
        <dbReference type="Rhea" id="RHEA-COMP:11603"/>
        <dbReference type="ChEBI" id="CHEBI:15378"/>
        <dbReference type="ChEBI" id="CHEBI:29999"/>
        <dbReference type="ChEBI" id="CHEBI:30616"/>
        <dbReference type="ChEBI" id="CHEBI:83421"/>
        <dbReference type="ChEBI" id="CHEBI:456216"/>
    </reaction>
</comment>
<keyword evidence="3" id="KW-0723">Serine/threonine-protein kinase</keyword>
<dbReference type="Proteomes" id="UP000289440">
    <property type="component" value="Chromosome"/>
</dbReference>
<dbReference type="GO" id="GO:0000155">
    <property type="term" value="F:phosphorelay sensor kinase activity"/>
    <property type="evidence" value="ECO:0007669"/>
    <property type="project" value="InterPro"/>
</dbReference>
<protein>
    <submittedName>
        <fullName evidence="12">HPr kinase/phosphorylase</fullName>
        <ecNumber evidence="12">2.7.11.-</ecNumber>
    </submittedName>
</protein>
<name>A0A449A4A8_9BACT</name>
<dbReference type="EMBL" id="LR214951">
    <property type="protein sequence ID" value="VEU59076.1"/>
    <property type="molecule type" value="Genomic_DNA"/>
</dbReference>
<dbReference type="Gene3D" id="3.40.1390.20">
    <property type="entry name" value="HprK N-terminal domain-like"/>
    <property type="match status" value="1"/>
</dbReference>
<dbReference type="Gene3D" id="3.40.50.300">
    <property type="entry name" value="P-loop containing nucleotide triphosphate hydrolases"/>
    <property type="match status" value="1"/>
</dbReference>
<dbReference type="PANTHER" id="PTHR30305">
    <property type="entry name" value="PROTEIN YJDM-RELATED"/>
    <property type="match status" value="1"/>
</dbReference>
<comment type="similarity">
    <text evidence="2">Belongs to the HPrK/P family.</text>
</comment>
<evidence type="ECO:0000256" key="2">
    <source>
        <dbReference type="ARBA" id="ARBA00006883"/>
    </source>
</evidence>
<evidence type="ECO:0000256" key="8">
    <source>
        <dbReference type="ARBA" id="ARBA00023268"/>
    </source>
</evidence>
<evidence type="ECO:0000256" key="5">
    <source>
        <dbReference type="ARBA" id="ARBA00022741"/>
    </source>
</evidence>
<dbReference type="AlphaFoldDB" id="A0A449A4A8"/>
<evidence type="ECO:0000259" key="11">
    <source>
        <dbReference type="Pfam" id="PF07475"/>
    </source>
</evidence>
<dbReference type="CDD" id="cd01918">
    <property type="entry name" value="HprK_C"/>
    <property type="match status" value="1"/>
</dbReference>
<dbReference type="GO" id="GO:0006109">
    <property type="term" value="P:regulation of carbohydrate metabolic process"/>
    <property type="evidence" value="ECO:0007669"/>
    <property type="project" value="InterPro"/>
</dbReference>
<evidence type="ECO:0000256" key="3">
    <source>
        <dbReference type="ARBA" id="ARBA00022527"/>
    </source>
</evidence>
<dbReference type="GO" id="GO:0004674">
    <property type="term" value="F:protein serine/threonine kinase activity"/>
    <property type="evidence" value="ECO:0007669"/>
    <property type="project" value="UniProtKB-KW"/>
</dbReference>
<feature type="domain" description="HPr(Ser) kinase/phosphorylase N-terminal" evidence="10">
    <location>
        <begin position="4"/>
        <end position="132"/>
    </location>
</feature>
<dbReference type="KEGG" id="mnu:NCTC10166_00030"/>
<keyword evidence="8" id="KW-0511">Multifunctional enzyme</keyword>
<evidence type="ECO:0000256" key="6">
    <source>
        <dbReference type="ARBA" id="ARBA00022777"/>
    </source>
</evidence>
<dbReference type="Pfam" id="PF02603">
    <property type="entry name" value="Hpr_kinase_N"/>
    <property type="match status" value="1"/>
</dbReference>
<evidence type="ECO:0000256" key="9">
    <source>
        <dbReference type="ARBA" id="ARBA00047657"/>
    </source>
</evidence>
<dbReference type="InterPro" id="IPR003755">
    <property type="entry name" value="HPr(Ser)_kin/Pase"/>
</dbReference>
<dbReference type="SUPFAM" id="SSF53795">
    <property type="entry name" value="PEP carboxykinase-like"/>
    <property type="match status" value="1"/>
</dbReference>
<evidence type="ECO:0000313" key="12">
    <source>
        <dbReference type="EMBL" id="VEU59076.1"/>
    </source>
</evidence>
<proteinExistence type="inferred from homology"/>
<dbReference type="EC" id="2.7.11.-" evidence="12"/>
<dbReference type="InterPro" id="IPR027417">
    <property type="entry name" value="P-loop_NTPase"/>
</dbReference>
<gene>
    <name evidence="12" type="primary">hprK</name>
    <name evidence="12" type="ORF">NCTC10166_00030</name>
</gene>
<keyword evidence="7" id="KW-0067">ATP-binding</keyword>
<keyword evidence="13" id="KW-1185">Reference proteome</keyword>
<dbReference type="NCBIfam" id="TIGR00679">
    <property type="entry name" value="hpr-ser"/>
    <property type="match status" value="1"/>
</dbReference>
<sequence>MKKISVKEIIKDFNLEVLNDFSEGYIKRPSIKRLGLLLGCGFSQETISLNLAAWGTDEAIFLESLEFNKRKKILNKIFKLKPPALLLSVGFIEKATEGLINELITISNQFAIPLVKSKEHLSTLMINIGTVLSEQFVDSVNVHGCAVVVNGIGVLIIGESGVGKSETVLELIQKGFTFVSDDTVTISRLGHMFIGKPAKITRDILEVRGIGLIDIRKIYGVSKISYKTKIDLVLELINYSNKTEFDRLGNDYLKYEILNSYIPKKNIPVNKGRTVSDLVVAAVNTFIAAKHGIDAVKKIQERIQEN</sequence>
<keyword evidence="4 12" id="KW-0808">Transferase</keyword>
<evidence type="ECO:0000256" key="7">
    <source>
        <dbReference type="ARBA" id="ARBA00022840"/>
    </source>
</evidence>
<feature type="domain" description="HPr kinase/phosphorylase C-terminal" evidence="11">
    <location>
        <begin position="135"/>
        <end position="302"/>
    </location>
</feature>
<evidence type="ECO:0000259" key="10">
    <source>
        <dbReference type="Pfam" id="PF02603"/>
    </source>
</evidence>
<evidence type="ECO:0000256" key="1">
    <source>
        <dbReference type="ARBA" id="ARBA00001120"/>
    </source>
</evidence>
<dbReference type="SUPFAM" id="SSF75138">
    <property type="entry name" value="HprK N-terminal domain-like"/>
    <property type="match status" value="1"/>
</dbReference>
<dbReference type="InterPro" id="IPR011126">
    <property type="entry name" value="Hpr_kin/Pase_Hpr_N"/>
</dbReference>
<accession>A0A449A4A8</accession>
<comment type="catalytic activity">
    <reaction evidence="9">
        <text>[HPr protein]-O-phospho-L-serine + phosphate + H(+) = [HPr protein]-L-serine + diphosphate</text>
        <dbReference type="Rhea" id="RHEA:46604"/>
        <dbReference type="Rhea" id="RHEA-COMP:11602"/>
        <dbReference type="Rhea" id="RHEA-COMP:11603"/>
        <dbReference type="ChEBI" id="CHEBI:15378"/>
        <dbReference type="ChEBI" id="CHEBI:29999"/>
        <dbReference type="ChEBI" id="CHEBI:33019"/>
        <dbReference type="ChEBI" id="CHEBI:43474"/>
        <dbReference type="ChEBI" id="CHEBI:83421"/>
    </reaction>
</comment>
<dbReference type="RefSeq" id="WP_129719465.1">
    <property type="nucleotide sequence ID" value="NZ_LR214951.1"/>
</dbReference>